<protein>
    <recommendedName>
        <fullName evidence="3">F-box domain-containing protein</fullName>
    </recommendedName>
</protein>
<gene>
    <name evidence="1" type="ORF">SBOR_8836</name>
</gene>
<dbReference type="Proteomes" id="UP000019487">
    <property type="component" value="Unassembled WGS sequence"/>
</dbReference>
<proteinExistence type="predicted"/>
<sequence length="449" mass="51888">MEFTKNGIDALRIRDSVDVCAFLKKFPPEVRLKIYECLLVNDILGTADSVTQSSGFGARLQYDLSPQVLRLCHQIHDEALPVLYAKKNTYIACFRVINDPYPTPWYYSDDEEDDEGGTVSVDGPQVELCPLTRYENGLTTVPFPITNLCNYSNVRKVQNWRVVVSRLSDPGGQWNPIWSLDEFCQSICVKPPAYLEVLLIPCGLDKSHTGFYRSNRFDDIFKPLRMLRNLRRLDIEDAYASDVPDIIELASDNEREGLFKVHDKDGELEIPADLIEELQTLTTSQQPVDLLHMMHEALTAYAQAFERYPSYKMQLGLRREDIIDLDDRDLDHKKYLRTGAFNPFHAPTFHPLEYALSMAKDAAVSGEAEIFKEYRRNALRYLEPQWARIEEANHEMTEFVKREKVSDGLFDVFAREKEWRSPSASSDRFNVEKTDKLQVPLVYLYTNRI</sequence>
<evidence type="ECO:0000313" key="2">
    <source>
        <dbReference type="Proteomes" id="UP000019487"/>
    </source>
</evidence>
<evidence type="ECO:0008006" key="3">
    <source>
        <dbReference type="Google" id="ProtNLM"/>
    </source>
</evidence>
<organism evidence="1 2">
    <name type="scientific">Sclerotinia borealis (strain F-4128)</name>
    <dbReference type="NCBI Taxonomy" id="1432307"/>
    <lineage>
        <taxon>Eukaryota</taxon>
        <taxon>Fungi</taxon>
        <taxon>Dikarya</taxon>
        <taxon>Ascomycota</taxon>
        <taxon>Pezizomycotina</taxon>
        <taxon>Leotiomycetes</taxon>
        <taxon>Helotiales</taxon>
        <taxon>Sclerotiniaceae</taxon>
        <taxon>Sclerotinia</taxon>
    </lineage>
</organism>
<reference evidence="1 2" key="1">
    <citation type="journal article" date="2014" name="Genome Announc.">
        <title>Draft genome sequence of Sclerotinia borealis, a psychrophilic plant pathogenic fungus.</title>
        <authorList>
            <person name="Mardanov A.V."/>
            <person name="Beletsky A.V."/>
            <person name="Kadnikov V.V."/>
            <person name="Ignatov A.N."/>
            <person name="Ravin N.V."/>
        </authorList>
    </citation>
    <scope>NUCLEOTIDE SEQUENCE [LARGE SCALE GENOMIC DNA]</scope>
    <source>
        <strain evidence="2">F-4157</strain>
    </source>
</reference>
<evidence type="ECO:0000313" key="1">
    <source>
        <dbReference type="EMBL" id="ESZ90765.1"/>
    </source>
</evidence>
<name>W9C872_SCLBF</name>
<dbReference type="EMBL" id="AYSA01000577">
    <property type="protein sequence ID" value="ESZ90765.1"/>
    <property type="molecule type" value="Genomic_DNA"/>
</dbReference>
<dbReference type="OrthoDB" id="62952at2759"/>
<dbReference type="HOGENOM" id="CLU_027741_0_0_1"/>
<accession>W9C872</accession>
<keyword evidence="2" id="KW-1185">Reference proteome</keyword>
<comment type="caution">
    <text evidence="1">The sequence shown here is derived from an EMBL/GenBank/DDBJ whole genome shotgun (WGS) entry which is preliminary data.</text>
</comment>
<dbReference type="AlphaFoldDB" id="W9C872"/>